<evidence type="ECO:0008006" key="3">
    <source>
        <dbReference type="Google" id="ProtNLM"/>
    </source>
</evidence>
<dbReference type="EMBL" id="CH476732">
    <property type="protein sequence ID" value="EIE76061.1"/>
    <property type="molecule type" value="Genomic_DNA"/>
</dbReference>
<dbReference type="InterPro" id="IPR036181">
    <property type="entry name" value="MIT_dom_sf"/>
</dbReference>
<dbReference type="GeneID" id="93607737"/>
<dbReference type="Proteomes" id="UP000009138">
    <property type="component" value="Unassembled WGS sequence"/>
</dbReference>
<dbReference type="InParanoid" id="I1BIN1"/>
<dbReference type="eggNOG" id="ENOG502SG30">
    <property type="taxonomic scope" value="Eukaryota"/>
</dbReference>
<name>I1BIN1_RHIO9</name>
<sequence>MTVASFITNKILNTNNHNHSPPYDDPWTIEINNLAERIKNDARDKLDKQSISRGMKLVLIAVDEYEQGNESIALDIYLTGVDKIMMALPNQTDTKMAIKEKLLM</sequence>
<dbReference type="RefSeq" id="XP_067511457.1">
    <property type="nucleotide sequence ID" value="XM_067655356.1"/>
</dbReference>
<evidence type="ECO:0000313" key="1">
    <source>
        <dbReference type="EMBL" id="EIE76061.1"/>
    </source>
</evidence>
<reference evidence="1 2" key="1">
    <citation type="journal article" date="2009" name="PLoS Genet.">
        <title>Genomic analysis of the basal lineage fungus Rhizopus oryzae reveals a whole-genome duplication.</title>
        <authorList>
            <person name="Ma L.-J."/>
            <person name="Ibrahim A.S."/>
            <person name="Skory C."/>
            <person name="Grabherr M.G."/>
            <person name="Burger G."/>
            <person name="Butler M."/>
            <person name="Elias M."/>
            <person name="Idnurm A."/>
            <person name="Lang B.F."/>
            <person name="Sone T."/>
            <person name="Abe A."/>
            <person name="Calvo S.E."/>
            <person name="Corrochano L.M."/>
            <person name="Engels R."/>
            <person name="Fu J."/>
            <person name="Hansberg W."/>
            <person name="Kim J.-M."/>
            <person name="Kodira C.D."/>
            <person name="Koehrsen M.J."/>
            <person name="Liu B."/>
            <person name="Miranda-Saavedra D."/>
            <person name="O'Leary S."/>
            <person name="Ortiz-Castellanos L."/>
            <person name="Poulter R."/>
            <person name="Rodriguez-Romero J."/>
            <person name="Ruiz-Herrera J."/>
            <person name="Shen Y.-Q."/>
            <person name="Zeng Q."/>
            <person name="Galagan J."/>
            <person name="Birren B.W."/>
            <person name="Cuomo C.A."/>
            <person name="Wickes B.L."/>
        </authorList>
    </citation>
    <scope>NUCLEOTIDE SEQUENCE [LARGE SCALE GENOMIC DNA]</scope>
    <source>
        <strain evidence="2">RA 99-880 / ATCC MYA-4621 / FGSC 9543 / NRRL 43880</strain>
    </source>
</reference>
<accession>I1BIN1</accession>
<dbReference type="STRING" id="246409.I1BIN1"/>
<proteinExistence type="predicted"/>
<dbReference type="SUPFAM" id="SSF116846">
    <property type="entry name" value="MIT domain"/>
    <property type="match status" value="1"/>
</dbReference>
<keyword evidence="2" id="KW-1185">Reference proteome</keyword>
<dbReference type="OrthoDB" id="2414723at2759"/>
<dbReference type="AlphaFoldDB" id="I1BIN1"/>
<dbReference type="Gene3D" id="1.20.58.80">
    <property type="entry name" value="Phosphotransferase system, lactose/cellobiose-type IIA subunit"/>
    <property type="match status" value="1"/>
</dbReference>
<dbReference type="VEuPathDB" id="FungiDB:RO3G_00765"/>
<evidence type="ECO:0000313" key="2">
    <source>
        <dbReference type="Proteomes" id="UP000009138"/>
    </source>
</evidence>
<protein>
    <recommendedName>
        <fullName evidence="3">MIT domain-containing protein</fullName>
    </recommendedName>
</protein>
<organism evidence="1 2">
    <name type="scientific">Rhizopus delemar (strain RA 99-880 / ATCC MYA-4621 / FGSC 9543 / NRRL 43880)</name>
    <name type="common">Mucormycosis agent</name>
    <name type="synonym">Rhizopus arrhizus var. delemar</name>
    <dbReference type="NCBI Taxonomy" id="246409"/>
    <lineage>
        <taxon>Eukaryota</taxon>
        <taxon>Fungi</taxon>
        <taxon>Fungi incertae sedis</taxon>
        <taxon>Mucoromycota</taxon>
        <taxon>Mucoromycotina</taxon>
        <taxon>Mucoromycetes</taxon>
        <taxon>Mucorales</taxon>
        <taxon>Mucorineae</taxon>
        <taxon>Rhizopodaceae</taxon>
        <taxon>Rhizopus</taxon>
    </lineage>
</organism>
<gene>
    <name evidence="1" type="ORF">RO3G_00765</name>
</gene>